<evidence type="ECO:0000256" key="5">
    <source>
        <dbReference type="PROSITE-ProRule" id="PRU01363"/>
    </source>
</evidence>
<dbReference type="InterPro" id="IPR050091">
    <property type="entry name" value="PKS_NRPS_Biosynth_Enz"/>
</dbReference>
<dbReference type="Gene3D" id="3.40.366.10">
    <property type="entry name" value="Malonyl-Coenzyme A Acyl Carrier Protein, domain 2"/>
    <property type="match status" value="1"/>
</dbReference>
<dbReference type="Gene3D" id="3.40.50.720">
    <property type="entry name" value="NAD(P)-binding Rossmann-like Domain"/>
    <property type="match status" value="1"/>
</dbReference>
<keyword evidence="1" id="KW-0596">Phosphopantetheine</keyword>
<evidence type="ECO:0000313" key="10">
    <source>
        <dbReference type="Proteomes" id="UP000199361"/>
    </source>
</evidence>
<feature type="domain" description="Carrier" evidence="6">
    <location>
        <begin position="930"/>
        <end position="1006"/>
    </location>
</feature>
<dbReference type="SMART" id="SM00822">
    <property type="entry name" value="PKS_KR"/>
    <property type="match status" value="1"/>
</dbReference>
<organism evidence="9 10">
    <name type="scientific">Nonomuraea wenchangensis</name>
    <dbReference type="NCBI Taxonomy" id="568860"/>
    <lineage>
        <taxon>Bacteria</taxon>
        <taxon>Bacillati</taxon>
        <taxon>Actinomycetota</taxon>
        <taxon>Actinomycetes</taxon>
        <taxon>Streptosporangiales</taxon>
        <taxon>Streptosporangiaceae</taxon>
        <taxon>Nonomuraea</taxon>
    </lineage>
</organism>
<dbReference type="Proteomes" id="UP000199361">
    <property type="component" value="Unassembled WGS sequence"/>
</dbReference>
<dbReference type="SMART" id="SM00827">
    <property type="entry name" value="PKS_AT"/>
    <property type="match status" value="1"/>
</dbReference>
<dbReference type="InterPro" id="IPR002347">
    <property type="entry name" value="SDR_fam"/>
</dbReference>
<evidence type="ECO:0000259" key="8">
    <source>
        <dbReference type="PROSITE" id="PS52019"/>
    </source>
</evidence>
<dbReference type="SUPFAM" id="SSF55048">
    <property type="entry name" value="Probable ACP-binding domain of malonyl-CoA ACP transacylase"/>
    <property type="match status" value="1"/>
</dbReference>
<dbReference type="InterPro" id="IPR042104">
    <property type="entry name" value="PKS_dehydratase_sf"/>
</dbReference>
<dbReference type="InterPro" id="IPR016035">
    <property type="entry name" value="Acyl_Trfase/lysoPLipase"/>
</dbReference>
<dbReference type="InterPro" id="IPR036291">
    <property type="entry name" value="NAD(P)-bd_dom_sf"/>
</dbReference>
<dbReference type="OrthoDB" id="4537517at2"/>
<dbReference type="Gene3D" id="3.10.129.110">
    <property type="entry name" value="Polyketide synthase dehydratase"/>
    <property type="match status" value="1"/>
</dbReference>
<dbReference type="Pfam" id="PF00109">
    <property type="entry name" value="ketoacyl-synt"/>
    <property type="match status" value="1"/>
</dbReference>
<dbReference type="EMBL" id="FOHX01000012">
    <property type="protein sequence ID" value="SEU34409.1"/>
    <property type="molecule type" value="Genomic_DNA"/>
</dbReference>
<dbReference type="GO" id="GO:0006633">
    <property type="term" value="P:fatty acid biosynthetic process"/>
    <property type="evidence" value="ECO:0007669"/>
    <property type="project" value="TreeGrafter"/>
</dbReference>
<dbReference type="GO" id="GO:0004312">
    <property type="term" value="F:fatty acid synthase activity"/>
    <property type="evidence" value="ECO:0007669"/>
    <property type="project" value="TreeGrafter"/>
</dbReference>
<dbReference type="SUPFAM" id="SSF53901">
    <property type="entry name" value="Thiolase-like"/>
    <property type="match status" value="1"/>
</dbReference>
<evidence type="ECO:0000256" key="4">
    <source>
        <dbReference type="ARBA" id="ARBA00023315"/>
    </source>
</evidence>
<dbReference type="InterPro" id="IPR049551">
    <property type="entry name" value="PKS_DH_C"/>
</dbReference>
<feature type="domain" description="PKS/mFAS DH" evidence="8">
    <location>
        <begin position="1421"/>
        <end position="1692"/>
    </location>
</feature>
<dbReference type="Gene3D" id="3.40.47.10">
    <property type="match status" value="1"/>
</dbReference>
<evidence type="ECO:0000313" key="9">
    <source>
        <dbReference type="EMBL" id="SEU34409.1"/>
    </source>
</evidence>
<dbReference type="InterPro" id="IPR013968">
    <property type="entry name" value="PKS_KR"/>
</dbReference>
<dbReference type="Pfam" id="PF08659">
    <property type="entry name" value="KR"/>
    <property type="match status" value="1"/>
</dbReference>
<dbReference type="InterPro" id="IPR020841">
    <property type="entry name" value="PKS_Beta-ketoAc_synthase_dom"/>
</dbReference>
<dbReference type="InterPro" id="IPR020807">
    <property type="entry name" value="PKS_DH"/>
</dbReference>
<dbReference type="InterPro" id="IPR057326">
    <property type="entry name" value="KR_dom"/>
</dbReference>
<dbReference type="Pfam" id="PF00698">
    <property type="entry name" value="Acyl_transf_1"/>
    <property type="match status" value="1"/>
</dbReference>
<dbReference type="InterPro" id="IPR014043">
    <property type="entry name" value="Acyl_transferase_dom"/>
</dbReference>
<dbReference type="Pfam" id="PF00550">
    <property type="entry name" value="PP-binding"/>
    <property type="match status" value="1"/>
</dbReference>
<dbReference type="Pfam" id="PF02801">
    <property type="entry name" value="Ketoacyl-synt_C"/>
    <property type="match status" value="1"/>
</dbReference>
<dbReference type="PRINTS" id="PR00081">
    <property type="entry name" value="GDHRDH"/>
</dbReference>
<feature type="domain" description="Ketosynthase family 3 (KS3)" evidence="7">
    <location>
        <begin position="2"/>
        <end position="461"/>
    </location>
</feature>
<dbReference type="SMART" id="SM00825">
    <property type="entry name" value="PKS_KS"/>
    <property type="match status" value="1"/>
</dbReference>
<sequence>MLHPIAIVGASCRYPDADDLDRLWELVMSGRRAFRPLPPGRLNLDDYRAPSVPETDSTYARHAAVLEGWAFDRARFRVPGPVHRVTDTAHWLALEVAADALASAGFADGKGLDRDRVGVVIGNTMNGEFARAGGLRLRWPYVRRLLQQALGEEGWEAERQAAFVAAFERAFKAPFPEPNDESLAGGLANTIAGRICNHYDFHGGGYTVDGACSSSLLAVVTAARALRAGEIDVAVAGGVDLSLDPFELVGFARTGALARDAMRVYDADPTGFWPGEGCGMVILMRADDALASGRHPLALINGWGVSSDGMGGITRPERAGQLLAIRRAYEQAGYGAETVACFEGHGTGTAVGDAVEIAALIEAQRGRRTTGPAALGSIKANIGHTKAAAGVAGLLKAVLALQRQVIPPTTGCDTPHGLLDEPGAPLRIVRTAEPWPEDQPLRAGVSAMGFGGINTHLTLESAAPGRRRSLTAVERVLTAPAPDAEVFVFASDDRDELAAELARIERLAGQISFAEHADLAAELAERAAGPFRRFRVALVAADAGQLARRAATAGRLLAGDERVDFRIASGIALGIGTPGRVGLLFPGQGAPLPSRVPRVPGQGAPHPGQLAVLMAELPDPAARVPDTAVAQPLIVAAALAGLRWLDALGVVAGGAAGHSLGEIAALAWAEVLGHDAAVDLASARGRIMSEYGAPGTGMLSLLASHEAASALVTGTSLVVAADHGHASVVAGPLEELDRLAGRCDEAGIRHRRLDVSHAFHSPAFAAAEPVFRGHLADVPFAEPRGTVHSTITGAPLKPGDDVAAMLTAQLTAPVLYRQAVESLAGSVDLLLEVGPGHTLSGLTGEMTGKPVLSMEIGGESDVPLCGVAAALHALGAATDLRPLFEGRFHRPFDLQRERVFLESPCEQAPVLPAVPRQLPEEESQIAVTHGDPASAVRDLVAVALELPAEAIDDGDRLLSDLHLNSLRVVQLAAQAAASCGRAVPVEPLVLADVTVTDLIAYIEALPEADADADAGFPGVAPWHRLLRRRLSPAAVAGETVDLTWRVGGGGPLRAEIEPSLHLGEAEAEAELYFLPEDPDDDAVAGLVAAARSAVDLHRPLTVVDHGDTASGFLAGICQEHPGQAMRWIGVSGAGAAPAVRGLLRRPASGFSELVVATGEVNDVSYEPLPTPAAGSPIGPDDVVLVTGGGKGIGFQTALSLGRATGAFLVLLGRSDPAADEELAANLAALDGVRHAYARADVTDRAALRAALARATAVSGPVTVVVHSSGINEPRRFLDLGDDDYARHSAPKHEALRHLLDLLDLGCLRVLVTYGSVIGRFGLPGEAHYALANGRLRELARVLAARLPGCVVRNIDWTAWSGAGMGERLDVLDGLMRAGVVPLPVERGLDLLHEALSGPPGTWNVLATGRLPQLQSAPGPGPESGFARIPVFVPGVEAVAEVDLDPVRDGYLADHLIDGLRVLPAVVAMELMARTAELLTGERPAHLADCAFDRPVIVPEEGRTLRVCALARGEDAVEVVVRSDETGYAVDHFSARVMRTPGGPGLTVPSGPRAEQPLHRGRQLYGPTFFHGPLFQRLRHYEHLEATACVAVLDADRRWDPAERLVLGDPTVNDAAIHVLQACVPNRRLLPVACEAFALHSSAETPELVLSAAERHRRGTDHVYDVIVRDRRGWPVMSWRGLCLRDIGPLEPPAWPAVLVGPYLQRSIEALLPDSPVQVGVTPKTGGRTAGRGSETDRGVRRSHLDRWVLRVTGPAALACDWEWVEPGIEIHPQALAAARQIAELTGEPSEHTAARLWTVRECLSKHGHALSQAPLTVQGAYEQGWLLLRSGFTQLACSVLQVEGESRPIAVSVMVKGGS</sequence>
<reference evidence="9 10" key="1">
    <citation type="submission" date="2016-10" db="EMBL/GenBank/DDBJ databases">
        <authorList>
            <person name="de Groot N.N."/>
        </authorList>
    </citation>
    <scope>NUCLEOTIDE SEQUENCE [LARGE SCALE GENOMIC DNA]</scope>
    <source>
        <strain evidence="9 10">CGMCC 4.5598</strain>
    </source>
</reference>
<dbReference type="InterPro" id="IPR009081">
    <property type="entry name" value="PP-bd_ACP"/>
</dbReference>
<dbReference type="RefSeq" id="WP_091088540.1">
    <property type="nucleotide sequence ID" value="NZ_FOHX01000012.1"/>
</dbReference>
<dbReference type="InterPro" id="IPR016036">
    <property type="entry name" value="Malonyl_transacylase_ACP-bd"/>
</dbReference>
<dbReference type="PROSITE" id="PS50075">
    <property type="entry name" value="CARRIER"/>
    <property type="match status" value="1"/>
</dbReference>
<keyword evidence="4" id="KW-0012">Acyltransferase</keyword>
<evidence type="ECO:0000256" key="1">
    <source>
        <dbReference type="ARBA" id="ARBA00022450"/>
    </source>
</evidence>
<keyword evidence="3" id="KW-0808">Transferase</keyword>
<dbReference type="InterPro" id="IPR014031">
    <property type="entry name" value="Ketoacyl_synth_C"/>
</dbReference>
<dbReference type="InterPro" id="IPR001227">
    <property type="entry name" value="Ac_transferase_dom_sf"/>
</dbReference>
<keyword evidence="2" id="KW-0597">Phosphoprotein</keyword>
<dbReference type="Pfam" id="PF14765">
    <property type="entry name" value="PS-DH"/>
    <property type="match status" value="1"/>
</dbReference>
<protein>
    <submittedName>
        <fullName evidence="9">Enediyne polyketide synthase</fullName>
    </submittedName>
</protein>
<dbReference type="InterPro" id="IPR014030">
    <property type="entry name" value="Ketoacyl_synth_N"/>
</dbReference>
<proteinExistence type="predicted"/>
<accession>A0A1I0L504</accession>
<feature type="active site" description="Proton acceptor; for dehydratase activity" evidence="5">
    <location>
        <position position="1454"/>
    </location>
</feature>
<dbReference type="PROSITE" id="PS52019">
    <property type="entry name" value="PKS_MFAS_DH"/>
    <property type="match status" value="1"/>
</dbReference>
<dbReference type="SMART" id="SM00826">
    <property type="entry name" value="PKS_DH"/>
    <property type="match status" value="1"/>
</dbReference>
<dbReference type="PANTHER" id="PTHR43775">
    <property type="entry name" value="FATTY ACID SYNTHASE"/>
    <property type="match status" value="1"/>
</dbReference>
<feature type="active site" description="Proton donor; for dehydratase activity" evidence="5">
    <location>
        <position position="1613"/>
    </location>
</feature>
<dbReference type="SUPFAM" id="SSF51735">
    <property type="entry name" value="NAD(P)-binding Rossmann-fold domains"/>
    <property type="match status" value="1"/>
</dbReference>
<evidence type="ECO:0000259" key="7">
    <source>
        <dbReference type="PROSITE" id="PS52004"/>
    </source>
</evidence>
<evidence type="ECO:0000256" key="2">
    <source>
        <dbReference type="ARBA" id="ARBA00022553"/>
    </source>
</evidence>
<gene>
    <name evidence="9" type="ORF">SAMN05421811_11247</name>
</gene>
<dbReference type="Pfam" id="PF21089">
    <property type="entry name" value="PKS_DH_N"/>
    <property type="match status" value="1"/>
</dbReference>
<dbReference type="Gene3D" id="1.10.1200.10">
    <property type="entry name" value="ACP-like"/>
    <property type="match status" value="1"/>
</dbReference>
<dbReference type="SUPFAM" id="SSF52151">
    <property type="entry name" value="FabD/lysophospholipase-like"/>
    <property type="match status" value="1"/>
</dbReference>
<dbReference type="InterPro" id="IPR016039">
    <property type="entry name" value="Thiolase-like"/>
</dbReference>
<dbReference type="InterPro" id="IPR049900">
    <property type="entry name" value="PKS_mFAS_DH"/>
</dbReference>
<feature type="region of interest" description="C-terminal hotdog fold" evidence="5">
    <location>
        <begin position="1554"/>
        <end position="1692"/>
    </location>
</feature>
<dbReference type="SUPFAM" id="SSF47336">
    <property type="entry name" value="ACP-like"/>
    <property type="match status" value="1"/>
</dbReference>
<dbReference type="PROSITE" id="PS52004">
    <property type="entry name" value="KS3_2"/>
    <property type="match status" value="1"/>
</dbReference>
<feature type="region of interest" description="N-terminal hotdog fold" evidence="5">
    <location>
        <begin position="1421"/>
        <end position="1543"/>
    </location>
</feature>
<dbReference type="STRING" id="568860.SAMN05421811_11247"/>
<evidence type="ECO:0000256" key="3">
    <source>
        <dbReference type="ARBA" id="ARBA00022679"/>
    </source>
</evidence>
<name>A0A1I0L504_9ACTN</name>
<dbReference type="CDD" id="cd00833">
    <property type="entry name" value="PKS"/>
    <property type="match status" value="1"/>
</dbReference>
<dbReference type="InterPro" id="IPR049552">
    <property type="entry name" value="PKS_DH_N"/>
</dbReference>
<keyword evidence="10" id="KW-1185">Reference proteome</keyword>
<dbReference type="InterPro" id="IPR036736">
    <property type="entry name" value="ACP-like_sf"/>
</dbReference>
<dbReference type="PANTHER" id="PTHR43775:SF51">
    <property type="entry name" value="INACTIVE PHENOLPHTHIOCEROL SYNTHESIS POLYKETIDE SYNTHASE TYPE I PKS1-RELATED"/>
    <property type="match status" value="1"/>
</dbReference>
<evidence type="ECO:0000259" key="6">
    <source>
        <dbReference type="PROSITE" id="PS50075"/>
    </source>
</evidence>